<dbReference type="EMBL" id="SELW01000039">
    <property type="protein sequence ID" value="TID31256.1"/>
    <property type="molecule type" value="Genomic_DNA"/>
</dbReference>
<evidence type="ECO:0000256" key="11">
    <source>
        <dbReference type="SAM" id="Phobius"/>
    </source>
</evidence>
<evidence type="ECO:0000313" key="12">
    <source>
        <dbReference type="EMBL" id="TID31256.1"/>
    </source>
</evidence>
<feature type="transmembrane region" description="Helical" evidence="11">
    <location>
        <begin position="151"/>
        <end position="168"/>
    </location>
</feature>
<keyword evidence="9 11" id="KW-0472">Membrane</keyword>
<evidence type="ECO:0000256" key="10">
    <source>
        <dbReference type="ARBA" id="ARBA00023170"/>
    </source>
</evidence>
<keyword evidence="3" id="KW-0813">Transport</keyword>
<keyword evidence="5" id="KW-0256">Endoplasmic reticulum</keyword>
<proteinExistence type="inferred from homology"/>
<evidence type="ECO:0000256" key="7">
    <source>
        <dbReference type="ARBA" id="ARBA00022927"/>
    </source>
</evidence>
<dbReference type="STRING" id="52247.A0A4T0X6U2"/>
<name>A0A4T0X6U2_9ASCO</name>
<comment type="caution">
    <text evidence="12">The sequence shown here is derived from an EMBL/GenBank/DDBJ whole genome shotgun (WGS) entry which is preliminary data.</text>
</comment>
<keyword evidence="6" id="KW-0931">ER-Golgi transport</keyword>
<keyword evidence="7" id="KW-0653">Protein transport</keyword>
<dbReference type="PANTHER" id="PTHR10585">
    <property type="entry name" value="ER LUMEN PROTEIN RETAINING RECEPTOR"/>
    <property type="match status" value="1"/>
</dbReference>
<evidence type="ECO:0000256" key="9">
    <source>
        <dbReference type="ARBA" id="ARBA00023136"/>
    </source>
</evidence>
<comment type="similarity">
    <text evidence="2">Belongs to the ERD2 family.</text>
</comment>
<keyword evidence="13" id="KW-1185">Reference proteome</keyword>
<dbReference type="PRINTS" id="PR00660">
    <property type="entry name" value="ERLUMENR"/>
</dbReference>
<dbReference type="GO" id="GO:0046923">
    <property type="term" value="F:ER retention sequence binding"/>
    <property type="evidence" value="ECO:0007669"/>
    <property type="project" value="InterPro"/>
</dbReference>
<evidence type="ECO:0008006" key="14">
    <source>
        <dbReference type="Google" id="ProtNLM"/>
    </source>
</evidence>
<evidence type="ECO:0000256" key="4">
    <source>
        <dbReference type="ARBA" id="ARBA00022692"/>
    </source>
</evidence>
<dbReference type="InterPro" id="IPR000133">
    <property type="entry name" value="ER_ret_rcpt"/>
</dbReference>
<feature type="transmembrane region" description="Helical" evidence="11">
    <location>
        <begin position="90"/>
        <end position="113"/>
    </location>
</feature>
<feature type="transmembrane region" description="Helical" evidence="11">
    <location>
        <begin position="180"/>
        <end position="200"/>
    </location>
</feature>
<accession>A0A4T0X6U2</accession>
<evidence type="ECO:0000256" key="5">
    <source>
        <dbReference type="ARBA" id="ARBA00022824"/>
    </source>
</evidence>
<dbReference type="AlphaFoldDB" id="A0A4T0X6U2"/>
<keyword evidence="4 11" id="KW-0812">Transmembrane</keyword>
<dbReference type="OrthoDB" id="7694678at2759"/>
<dbReference type="PROSITE" id="PS00951">
    <property type="entry name" value="ER_LUMEN_RECEPTOR_1"/>
    <property type="match status" value="1"/>
</dbReference>
<evidence type="ECO:0000256" key="1">
    <source>
        <dbReference type="ARBA" id="ARBA00004477"/>
    </source>
</evidence>
<feature type="transmembrane region" description="Helical" evidence="11">
    <location>
        <begin position="59"/>
        <end position="78"/>
    </location>
</feature>
<evidence type="ECO:0000313" key="13">
    <source>
        <dbReference type="Proteomes" id="UP000307173"/>
    </source>
</evidence>
<dbReference type="GO" id="GO:0006621">
    <property type="term" value="P:protein retention in ER lumen"/>
    <property type="evidence" value="ECO:0007669"/>
    <property type="project" value="InterPro"/>
</dbReference>
<gene>
    <name evidence="12" type="ORF">CANINC_000199</name>
</gene>
<evidence type="ECO:0000256" key="3">
    <source>
        <dbReference type="ARBA" id="ARBA00022448"/>
    </source>
</evidence>
<keyword evidence="8 11" id="KW-1133">Transmembrane helix</keyword>
<dbReference type="GO" id="GO:0015031">
    <property type="term" value="P:protein transport"/>
    <property type="evidence" value="ECO:0007669"/>
    <property type="project" value="UniProtKB-KW"/>
</dbReference>
<comment type="subcellular location">
    <subcellularLocation>
        <location evidence="1">Endoplasmic reticulum membrane</location>
        <topology evidence="1">Multi-pass membrane protein</topology>
    </subcellularLocation>
</comment>
<dbReference type="Pfam" id="PF00810">
    <property type="entry name" value="ER_lumen_recept"/>
    <property type="match status" value="1"/>
</dbReference>
<dbReference type="Proteomes" id="UP000307173">
    <property type="component" value="Unassembled WGS sequence"/>
</dbReference>
<reference evidence="12 13" key="1">
    <citation type="journal article" date="2019" name="Front. Genet.">
        <title>Whole-Genome Sequencing of the Opportunistic Yeast Pathogen Candida inconspicua Uncovers Its Hybrid Origin.</title>
        <authorList>
            <person name="Mixao V."/>
            <person name="Hansen A.P."/>
            <person name="Saus E."/>
            <person name="Boekhout T."/>
            <person name="Lass-Florl C."/>
            <person name="Gabaldon T."/>
        </authorList>
    </citation>
    <scope>NUCLEOTIDE SEQUENCE [LARGE SCALE GENOMIC DNA]</scope>
    <source>
        <strain evidence="12 13">CBS 180</strain>
    </source>
</reference>
<organism evidence="12 13">
    <name type="scientific">Pichia inconspicua</name>
    <dbReference type="NCBI Taxonomy" id="52247"/>
    <lineage>
        <taxon>Eukaryota</taxon>
        <taxon>Fungi</taxon>
        <taxon>Dikarya</taxon>
        <taxon>Ascomycota</taxon>
        <taxon>Saccharomycotina</taxon>
        <taxon>Pichiomycetes</taxon>
        <taxon>Pichiales</taxon>
        <taxon>Pichiaceae</taxon>
        <taxon>Pichia</taxon>
    </lineage>
</organism>
<dbReference type="GO" id="GO:0005789">
    <property type="term" value="C:endoplasmic reticulum membrane"/>
    <property type="evidence" value="ECO:0007669"/>
    <property type="project" value="UniProtKB-SubCell"/>
</dbReference>
<keyword evidence="10" id="KW-0675">Receptor</keyword>
<evidence type="ECO:0000256" key="8">
    <source>
        <dbReference type="ARBA" id="ARBA00022989"/>
    </source>
</evidence>
<protein>
    <recommendedName>
        <fullName evidence="14">ER lumen protein-retaining receptor</fullName>
    </recommendedName>
</protein>
<sequence>MLNIFRVLGDMAHLVSIFILIHAVETKKSAKGISLKTQLLYALVFITRYFNLLTFEFGSLYNCILKLLFLSSTFYSIYIIKKYTKEITQYVDNFPISYLIVPSFLMALIFNYKFSFLEILWSFSLWLEALSILPQLFMLQSQGNGDLLTTHYIFALGLYRALYIPNWIYRYYYEDRFDPISIFSGIIQTLIYSDFFYIYYQKVIKNSLKLPA</sequence>
<evidence type="ECO:0000256" key="2">
    <source>
        <dbReference type="ARBA" id="ARBA00010120"/>
    </source>
</evidence>
<dbReference type="GO" id="GO:0016192">
    <property type="term" value="P:vesicle-mediated transport"/>
    <property type="evidence" value="ECO:0007669"/>
    <property type="project" value="UniProtKB-KW"/>
</dbReference>
<feature type="transmembrane region" description="Helical" evidence="11">
    <location>
        <begin position="6"/>
        <end position="23"/>
    </location>
</feature>
<evidence type="ECO:0000256" key="6">
    <source>
        <dbReference type="ARBA" id="ARBA00022892"/>
    </source>
</evidence>